<evidence type="ECO:0000313" key="1">
    <source>
        <dbReference type="EMBL" id="TCO12227.1"/>
    </source>
</evidence>
<organism evidence="1 2">
    <name type="scientific">Kribbella steppae</name>
    <dbReference type="NCBI Taxonomy" id="2512223"/>
    <lineage>
        <taxon>Bacteria</taxon>
        <taxon>Bacillati</taxon>
        <taxon>Actinomycetota</taxon>
        <taxon>Actinomycetes</taxon>
        <taxon>Propionibacteriales</taxon>
        <taxon>Kribbellaceae</taxon>
        <taxon>Kribbella</taxon>
    </lineage>
</organism>
<dbReference type="InterPro" id="IPR015943">
    <property type="entry name" value="WD40/YVTN_repeat-like_dom_sf"/>
</dbReference>
<reference evidence="1 2" key="1">
    <citation type="journal article" date="2015" name="Stand. Genomic Sci.">
        <title>Genomic Encyclopedia of Bacterial and Archaeal Type Strains, Phase III: the genomes of soil and plant-associated and newly described type strains.</title>
        <authorList>
            <person name="Whitman W.B."/>
            <person name="Woyke T."/>
            <person name="Klenk H.P."/>
            <person name="Zhou Y."/>
            <person name="Lilburn T.G."/>
            <person name="Beck B.J."/>
            <person name="De Vos P."/>
            <person name="Vandamme P."/>
            <person name="Eisen J.A."/>
            <person name="Garrity G."/>
            <person name="Hugenholtz P."/>
            <person name="Kyrpides N.C."/>
        </authorList>
    </citation>
    <scope>NUCLEOTIDE SEQUENCE [LARGE SCALE GENOMIC DNA]</scope>
    <source>
        <strain evidence="1 2">VKM Ac-2572</strain>
    </source>
</reference>
<comment type="caution">
    <text evidence="1">The sequence shown here is derived from an EMBL/GenBank/DDBJ whole genome shotgun (WGS) entry which is preliminary data.</text>
</comment>
<protein>
    <recommendedName>
        <fullName evidence="3">Lactonase family protein with 7-bladed beta-propeller</fullName>
    </recommendedName>
</protein>
<evidence type="ECO:0008006" key="3">
    <source>
        <dbReference type="Google" id="ProtNLM"/>
    </source>
</evidence>
<proteinExistence type="predicted"/>
<dbReference type="OrthoDB" id="9772811at2"/>
<gene>
    <name evidence="1" type="ORF">EV652_1303</name>
</gene>
<sequence>MVRSVNRYATGRAPKQVAFTPDGKELWVTLLGGDGVAVHNAVSGAKLAGIRLGLTAAQSR</sequence>
<dbReference type="SUPFAM" id="SSF51004">
    <property type="entry name" value="C-terminal (heme d1) domain of cytochrome cd1-nitrite reductase"/>
    <property type="match status" value="1"/>
</dbReference>
<dbReference type="AlphaFoldDB" id="A0A4R2GTQ2"/>
<evidence type="ECO:0000313" key="2">
    <source>
        <dbReference type="Proteomes" id="UP000294508"/>
    </source>
</evidence>
<name>A0A4R2GTQ2_9ACTN</name>
<accession>A0A4R2GTQ2</accession>
<dbReference type="EMBL" id="SLWN01000030">
    <property type="protein sequence ID" value="TCO12227.1"/>
    <property type="molecule type" value="Genomic_DNA"/>
</dbReference>
<dbReference type="InterPro" id="IPR011048">
    <property type="entry name" value="Haem_d1_sf"/>
</dbReference>
<dbReference type="Gene3D" id="2.130.10.10">
    <property type="entry name" value="YVTN repeat-like/Quinoprotein amine dehydrogenase"/>
    <property type="match status" value="1"/>
</dbReference>
<dbReference type="RefSeq" id="WP_132217177.1">
    <property type="nucleotide sequence ID" value="NZ_SLWN01000030.1"/>
</dbReference>
<keyword evidence="2" id="KW-1185">Reference proteome</keyword>
<dbReference type="Proteomes" id="UP000294508">
    <property type="component" value="Unassembled WGS sequence"/>
</dbReference>